<dbReference type="Proteomes" id="UP000054477">
    <property type="component" value="Unassembled WGS sequence"/>
</dbReference>
<dbReference type="OrthoDB" id="3261714at2759"/>
<evidence type="ECO:0008006" key="4">
    <source>
        <dbReference type="Google" id="ProtNLM"/>
    </source>
</evidence>
<reference evidence="2 3" key="1">
    <citation type="submission" date="2014-04" db="EMBL/GenBank/DDBJ databases">
        <authorList>
            <consortium name="DOE Joint Genome Institute"/>
            <person name="Kuo A."/>
            <person name="Kohler A."/>
            <person name="Nagy L.G."/>
            <person name="Floudas D."/>
            <person name="Copeland A."/>
            <person name="Barry K.W."/>
            <person name="Cichocki N."/>
            <person name="Veneault-Fourrey C."/>
            <person name="LaButti K."/>
            <person name="Lindquist E.A."/>
            <person name="Lipzen A."/>
            <person name="Lundell T."/>
            <person name="Morin E."/>
            <person name="Murat C."/>
            <person name="Sun H."/>
            <person name="Tunlid A."/>
            <person name="Henrissat B."/>
            <person name="Grigoriev I.V."/>
            <person name="Hibbett D.S."/>
            <person name="Martin F."/>
            <person name="Nordberg H.P."/>
            <person name="Cantor M.N."/>
            <person name="Hua S.X."/>
        </authorList>
    </citation>
    <scope>NUCLEOTIDE SEQUENCE [LARGE SCALE GENOMIC DNA]</scope>
    <source>
        <strain evidence="2 3">LaAM-08-1</strain>
    </source>
</reference>
<feature type="region of interest" description="Disordered" evidence="1">
    <location>
        <begin position="229"/>
        <end position="252"/>
    </location>
</feature>
<feature type="compositionally biased region" description="Low complexity" evidence="1">
    <location>
        <begin position="16"/>
        <end position="27"/>
    </location>
</feature>
<feature type="compositionally biased region" description="Basic and acidic residues" evidence="1">
    <location>
        <begin position="342"/>
        <end position="354"/>
    </location>
</feature>
<keyword evidence="3" id="KW-1185">Reference proteome</keyword>
<evidence type="ECO:0000313" key="2">
    <source>
        <dbReference type="EMBL" id="KIK02956.1"/>
    </source>
</evidence>
<dbReference type="HOGENOM" id="CLU_586653_0_0_1"/>
<dbReference type="AlphaFoldDB" id="A0A0C9XDP8"/>
<accession>A0A0C9XDP8</accession>
<protein>
    <recommendedName>
        <fullName evidence="4">Extracellular mutant protein 11 C-terminal domain-containing protein</fullName>
    </recommendedName>
</protein>
<feature type="region of interest" description="Disordered" evidence="1">
    <location>
        <begin position="316"/>
        <end position="416"/>
    </location>
</feature>
<sequence>MSSNIRTPFFPIAPGATSTRPASRAATHQLDSQNLNTGLVNTVVSSGFSHDKNDPLHSSSNEKPPAILPKSDSVSQSTGNAPTSTTSVNANSATTGKLNTSGLGMAMRRNHRSGAQNDQTSRRSLGTTAQIPRPGTADPRSTAHQEQKLFPRRSMNREISSTNLIAPVPVQASRSQLPLLADSQSFSGTTAFKTPALAISAPQSDKNQTNDAHISTSAVEFAFKTPQARSEIPLRQSTSPEASTIPTSDTIAETDVPIETSTMKFSLSNPVGPQRLLINRDSHYSQKQGELEPLSGHIINESGRIVKSVNIANKRSRDEMDDSDVEADLHGGHTAKRLKIQNSDDRRGRDEYSTRSKVRSPSQSSPRHASEYGHPGESPEARTISRSHHHQDGRSSTPVEEQYSYRPEHEHMSPGPRLLDSLLGKDIDGYLKEHMAIYDNSVARWTECDMSEWVAGADEIAEKYGRILDFVKSHMTTKLKLYSGFHRKVDDHNVVLHEREQVLDSARKRLVKESGNVLG</sequence>
<gene>
    <name evidence="2" type="ORF">K443DRAFT_656010</name>
</gene>
<feature type="region of interest" description="Disordered" evidence="1">
    <location>
        <begin position="46"/>
        <end position="147"/>
    </location>
</feature>
<feature type="compositionally biased region" description="Polar residues" evidence="1">
    <location>
        <begin position="235"/>
        <end position="251"/>
    </location>
</feature>
<feature type="compositionally biased region" description="Polar residues" evidence="1">
    <location>
        <begin position="113"/>
        <end position="130"/>
    </location>
</feature>
<feature type="region of interest" description="Disordered" evidence="1">
    <location>
        <begin position="1"/>
        <end position="34"/>
    </location>
</feature>
<feature type="compositionally biased region" description="Low complexity" evidence="1">
    <location>
        <begin position="80"/>
        <end position="95"/>
    </location>
</feature>
<dbReference type="EMBL" id="KN838585">
    <property type="protein sequence ID" value="KIK02956.1"/>
    <property type="molecule type" value="Genomic_DNA"/>
</dbReference>
<proteinExistence type="predicted"/>
<organism evidence="2 3">
    <name type="scientific">Laccaria amethystina LaAM-08-1</name>
    <dbReference type="NCBI Taxonomy" id="1095629"/>
    <lineage>
        <taxon>Eukaryota</taxon>
        <taxon>Fungi</taxon>
        <taxon>Dikarya</taxon>
        <taxon>Basidiomycota</taxon>
        <taxon>Agaricomycotina</taxon>
        <taxon>Agaricomycetes</taxon>
        <taxon>Agaricomycetidae</taxon>
        <taxon>Agaricales</taxon>
        <taxon>Agaricineae</taxon>
        <taxon>Hydnangiaceae</taxon>
        <taxon>Laccaria</taxon>
    </lineage>
</organism>
<evidence type="ECO:0000256" key="1">
    <source>
        <dbReference type="SAM" id="MobiDB-lite"/>
    </source>
</evidence>
<evidence type="ECO:0000313" key="3">
    <source>
        <dbReference type="Proteomes" id="UP000054477"/>
    </source>
</evidence>
<name>A0A0C9XDP8_9AGAR</name>
<reference evidence="3" key="2">
    <citation type="submission" date="2015-01" db="EMBL/GenBank/DDBJ databases">
        <title>Evolutionary Origins and Diversification of the Mycorrhizal Mutualists.</title>
        <authorList>
            <consortium name="DOE Joint Genome Institute"/>
            <consortium name="Mycorrhizal Genomics Consortium"/>
            <person name="Kohler A."/>
            <person name="Kuo A."/>
            <person name="Nagy L.G."/>
            <person name="Floudas D."/>
            <person name="Copeland A."/>
            <person name="Barry K.W."/>
            <person name="Cichocki N."/>
            <person name="Veneault-Fourrey C."/>
            <person name="LaButti K."/>
            <person name="Lindquist E.A."/>
            <person name="Lipzen A."/>
            <person name="Lundell T."/>
            <person name="Morin E."/>
            <person name="Murat C."/>
            <person name="Riley R."/>
            <person name="Ohm R."/>
            <person name="Sun H."/>
            <person name="Tunlid A."/>
            <person name="Henrissat B."/>
            <person name="Grigoriev I.V."/>
            <person name="Hibbett D.S."/>
            <person name="Martin F."/>
        </authorList>
    </citation>
    <scope>NUCLEOTIDE SEQUENCE [LARGE SCALE GENOMIC DNA]</scope>
    <source>
        <strain evidence="3">LaAM-08-1</strain>
    </source>
</reference>